<organism evidence="3 4">
    <name type="scientific">Symbiodinium pilosum</name>
    <name type="common">Dinoflagellate</name>
    <dbReference type="NCBI Taxonomy" id="2952"/>
    <lineage>
        <taxon>Eukaryota</taxon>
        <taxon>Sar</taxon>
        <taxon>Alveolata</taxon>
        <taxon>Dinophyceae</taxon>
        <taxon>Suessiales</taxon>
        <taxon>Symbiodiniaceae</taxon>
        <taxon>Symbiodinium</taxon>
    </lineage>
</organism>
<gene>
    <name evidence="3" type="ORF">SPIL2461_LOCUS11650</name>
</gene>
<keyword evidence="4" id="KW-1185">Reference proteome</keyword>
<dbReference type="EMBL" id="CAJNIZ010022858">
    <property type="protein sequence ID" value="CAE7464501.1"/>
    <property type="molecule type" value="Genomic_DNA"/>
</dbReference>
<accession>A0A812S7Q5</accession>
<dbReference type="InterPro" id="IPR000626">
    <property type="entry name" value="Ubiquitin-like_dom"/>
</dbReference>
<reference evidence="3" key="1">
    <citation type="submission" date="2021-02" db="EMBL/GenBank/DDBJ databases">
        <authorList>
            <person name="Dougan E. K."/>
            <person name="Rhodes N."/>
            <person name="Thang M."/>
            <person name="Chan C."/>
        </authorList>
    </citation>
    <scope>NUCLEOTIDE SEQUENCE</scope>
</reference>
<dbReference type="OrthoDB" id="416819at2759"/>
<dbReference type="PROSITE" id="PS50053">
    <property type="entry name" value="UBIQUITIN_2"/>
    <property type="match status" value="1"/>
</dbReference>
<feature type="region of interest" description="Disordered" evidence="1">
    <location>
        <begin position="177"/>
        <end position="208"/>
    </location>
</feature>
<dbReference type="AlphaFoldDB" id="A0A812S7Q5"/>
<sequence length="208" mass="23944">MDSVQDLRAQVARRINAERPWTADGKLLFGTQILEDAVLLKDADLADPCELQFLAAARGQALERSDLVLLPEVVQKFLDPCQVRPYKPDVQWVLKDFAIRSTEQELVADWQRESEREDVLRWDQTDPTSRFEPWLQLKEGHLGVRRNRHTVLSCDCHNGCFHFSYYGFINPTHRPKEMEDPSVPSGWHPDGSFEDARGMASAPLLYPR</sequence>
<evidence type="ECO:0000256" key="1">
    <source>
        <dbReference type="SAM" id="MobiDB-lite"/>
    </source>
</evidence>
<evidence type="ECO:0000313" key="4">
    <source>
        <dbReference type="Proteomes" id="UP000649617"/>
    </source>
</evidence>
<comment type="caution">
    <text evidence="3">The sequence shown here is derived from an EMBL/GenBank/DDBJ whole genome shotgun (WGS) entry which is preliminary data.</text>
</comment>
<proteinExistence type="predicted"/>
<name>A0A812S7Q5_SYMPI</name>
<feature type="non-terminal residue" evidence="3">
    <location>
        <position position="208"/>
    </location>
</feature>
<dbReference type="Proteomes" id="UP000649617">
    <property type="component" value="Unassembled WGS sequence"/>
</dbReference>
<protein>
    <recommendedName>
        <fullName evidence="2">Ubiquitin-like domain-containing protein</fullName>
    </recommendedName>
</protein>
<evidence type="ECO:0000259" key="2">
    <source>
        <dbReference type="PROSITE" id="PS50053"/>
    </source>
</evidence>
<feature type="domain" description="Ubiquitin-like" evidence="2">
    <location>
        <begin position="1"/>
        <end position="60"/>
    </location>
</feature>
<evidence type="ECO:0000313" key="3">
    <source>
        <dbReference type="EMBL" id="CAE7464501.1"/>
    </source>
</evidence>